<dbReference type="InterPro" id="IPR027417">
    <property type="entry name" value="P-loop_NTPase"/>
</dbReference>
<dbReference type="RefSeq" id="WP_259548786.1">
    <property type="nucleotide sequence ID" value="NZ_BAABHW010000003.1"/>
</dbReference>
<keyword evidence="2" id="KW-1185">Reference proteome</keyword>
<dbReference type="Pfam" id="PF03567">
    <property type="entry name" value="Sulfotransfer_2"/>
    <property type="match status" value="1"/>
</dbReference>
<comment type="caution">
    <text evidence="1">The sequence shown here is derived from an EMBL/GenBank/DDBJ whole genome shotgun (WGS) entry which is preliminary data.</text>
</comment>
<dbReference type="Proteomes" id="UP001499910">
    <property type="component" value="Unassembled WGS sequence"/>
</dbReference>
<gene>
    <name evidence="1" type="ORF">GCM10023209_23920</name>
</gene>
<dbReference type="SUPFAM" id="SSF52540">
    <property type="entry name" value="P-loop containing nucleoside triphosphate hydrolases"/>
    <property type="match status" value="1"/>
</dbReference>
<reference evidence="2" key="1">
    <citation type="journal article" date="2019" name="Int. J. Syst. Evol. Microbiol.">
        <title>The Global Catalogue of Microorganisms (GCM) 10K type strain sequencing project: providing services to taxonomists for standard genome sequencing and annotation.</title>
        <authorList>
            <consortium name="The Broad Institute Genomics Platform"/>
            <consortium name="The Broad Institute Genome Sequencing Center for Infectious Disease"/>
            <person name="Wu L."/>
            <person name="Ma J."/>
        </authorList>
    </citation>
    <scope>NUCLEOTIDE SEQUENCE [LARGE SCALE GENOMIC DNA]</scope>
    <source>
        <strain evidence="2">JCM 18015</strain>
    </source>
</reference>
<name>A0ABP9LHX8_9RHOB</name>
<dbReference type="InterPro" id="IPR005331">
    <property type="entry name" value="Sulfotransferase"/>
</dbReference>
<evidence type="ECO:0008006" key="3">
    <source>
        <dbReference type="Google" id="ProtNLM"/>
    </source>
</evidence>
<dbReference type="Gene3D" id="3.40.50.300">
    <property type="entry name" value="P-loop containing nucleotide triphosphate hydrolases"/>
    <property type="match status" value="1"/>
</dbReference>
<evidence type="ECO:0000313" key="1">
    <source>
        <dbReference type="EMBL" id="GAA5075681.1"/>
    </source>
</evidence>
<accession>A0ABP9LHX8</accession>
<sequence length="206" mass="23806">MPAFHIGEKRILFIHIPKSGGTSINAWLTSLSEQSLYQKHRPKAFPCVPQHFHGALLDTLFAPGFFDYSFCVTRNPYARILSEYNYRITRPKLKNRILPKPSFDRWLSTAFAGFARDPYMHSNHIRPQHEFLIDGTEVFKLEDGLDTLRAKLAELTGIALDAEVPRKNPSIKSVTTISEDAAEKIYRFYETDFEKFGYDKESWQSL</sequence>
<organism evidence="1 2">
    <name type="scientific">[Roseibacterium] beibuensis</name>
    <dbReference type="NCBI Taxonomy" id="1193142"/>
    <lineage>
        <taxon>Bacteria</taxon>
        <taxon>Pseudomonadati</taxon>
        <taxon>Pseudomonadota</taxon>
        <taxon>Alphaproteobacteria</taxon>
        <taxon>Rhodobacterales</taxon>
        <taxon>Roseobacteraceae</taxon>
        <taxon>Roseicyclus</taxon>
    </lineage>
</organism>
<protein>
    <recommendedName>
        <fullName evidence="3">Sulfotransferase family protein</fullName>
    </recommendedName>
</protein>
<dbReference type="EMBL" id="BAABHW010000003">
    <property type="protein sequence ID" value="GAA5075681.1"/>
    <property type="molecule type" value="Genomic_DNA"/>
</dbReference>
<proteinExistence type="predicted"/>
<evidence type="ECO:0000313" key="2">
    <source>
        <dbReference type="Proteomes" id="UP001499910"/>
    </source>
</evidence>